<dbReference type="EMBL" id="LWDX02019881">
    <property type="protein sequence ID" value="OEL33085.1"/>
    <property type="molecule type" value="Genomic_DNA"/>
</dbReference>
<dbReference type="Pfam" id="PF03478">
    <property type="entry name" value="Beta-prop_KIB1-4"/>
    <property type="match status" value="1"/>
</dbReference>
<gene>
    <name evidence="2" type="ORF">BAE44_0005899</name>
</gene>
<sequence>MYDNRLGKVLFYSLLSQGGRCYISSPEGSVYLVELSPPLPRLVEVVDQRRFAAVPDNISERRIISFLVGGGGGRMLMVRHWRGVEHFGGVGAYNRKELFTVRGVTSRIEVLEVDVAGRSLVPMRSLGRHAAFLGWTHCVLVSTETSPSLAADAIYLGCFHQQWRGFSVYHINSKRSNRRTEPRHKFAYYRDRGYLPGARPCNLDQYLVCYVDRSHGKSGPCINHAKHTYF</sequence>
<dbReference type="OrthoDB" id="681128at2759"/>
<accession>A0A1E5W6Y9</accession>
<dbReference type="PANTHER" id="PTHR33165">
    <property type="entry name" value="F-BOX DOMAIN CONTAINING PROTEIN-LIKE-RELATED"/>
    <property type="match status" value="1"/>
</dbReference>
<organism evidence="2 3">
    <name type="scientific">Dichanthelium oligosanthes</name>
    <dbReference type="NCBI Taxonomy" id="888268"/>
    <lineage>
        <taxon>Eukaryota</taxon>
        <taxon>Viridiplantae</taxon>
        <taxon>Streptophyta</taxon>
        <taxon>Embryophyta</taxon>
        <taxon>Tracheophyta</taxon>
        <taxon>Spermatophyta</taxon>
        <taxon>Magnoliopsida</taxon>
        <taxon>Liliopsida</taxon>
        <taxon>Poales</taxon>
        <taxon>Poaceae</taxon>
        <taxon>PACMAD clade</taxon>
        <taxon>Panicoideae</taxon>
        <taxon>Panicodae</taxon>
        <taxon>Paniceae</taxon>
        <taxon>Dichantheliinae</taxon>
        <taxon>Dichanthelium</taxon>
    </lineage>
</organism>
<proteinExistence type="predicted"/>
<dbReference type="InterPro" id="IPR005174">
    <property type="entry name" value="KIB1-4_b-propeller"/>
</dbReference>
<evidence type="ECO:0000259" key="1">
    <source>
        <dbReference type="Pfam" id="PF03478"/>
    </source>
</evidence>
<feature type="domain" description="KIB1-4 beta-propeller" evidence="1">
    <location>
        <begin position="12"/>
        <end position="156"/>
    </location>
</feature>
<dbReference type="PANTHER" id="PTHR33165:SF85">
    <property type="entry name" value="OS08G0285100 PROTEIN"/>
    <property type="match status" value="1"/>
</dbReference>
<dbReference type="AlphaFoldDB" id="A0A1E5W6Y9"/>
<protein>
    <recommendedName>
        <fullName evidence="1">KIB1-4 beta-propeller domain-containing protein</fullName>
    </recommendedName>
</protein>
<reference evidence="2 3" key="1">
    <citation type="submission" date="2016-09" db="EMBL/GenBank/DDBJ databases">
        <title>The draft genome of Dichanthelium oligosanthes: A C3 panicoid grass species.</title>
        <authorList>
            <person name="Studer A.J."/>
            <person name="Schnable J.C."/>
            <person name="Brutnell T.P."/>
        </authorList>
    </citation>
    <scope>NUCLEOTIDE SEQUENCE [LARGE SCALE GENOMIC DNA]</scope>
    <source>
        <strain evidence="3">cv. Kellogg 1175</strain>
        <tissue evidence="2">Leaf</tissue>
    </source>
</reference>
<evidence type="ECO:0000313" key="3">
    <source>
        <dbReference type="Proteomes" id="UP000095767"/>
    </source>
</evidence>
<dbReference type="STRING" id="888268.A0A1E5W6Y9"/>
<name>A0A1E5W6Y9_9POAL</name>
<comment type="caution">
    <text evidence="2">The sequence shown here is derived from an EMBL/GenBank/DDBJ whole genome shotgun (WGS) entry which is preliminary data.</text>
</comment>
<evidence type="ECO:0000313" key="2">
    <source>
        <dbReference type="EMBL" id="OEL33085.1"/>
    </source>
</evidence>
<keyword evidence="3" id="KW-1185">Reference proteome</keyword>
<dbReference type="Proteomes" id="UP000095767">
    <property type="component" value="Unassembled WGS sequence"/>
</dbReference>